<dbReference type="Proteomes" id="UP000008524">
    <property type="component" value="Chromosome 9"/>
</dbReference>
<gene>
    <name evidence="2" type="ORF">Tb09.160.3840</name>
</gene>
<sequence length="44" mass="5183">MQSPKQAHVRKKYTLGSNITTRIQPSSRNKNNECMNQYKKRMVS</sequence>
<evidence type="ECO:0000313" key="3">
    <source>
        <dbReference type="Proteomes" id="UP000008524"/>
    </source>
</evidence>
<feature type="compositionally biased region" description="Polar residues" evidence="1">
    <location>
        <begin position="22"/>
        <end position="35"/>
    </location>
</feature>
<dbReference type="InParanoid" id="Q38F21"/>
<dbReference type="GeneID" id="3659926"/>
<protein>
    <submittedName>
        <fullName evidence="2">Uncharacterized protein</fullName>
    </submittedName>
</protein>
<reference evidence="2 3" key="2">
    <citation type="journal article" date="2005" name="Science">
        <title>The genome of the African trypanosome Trypanosoma brucei.</title>
        <authorList>
            <person name="Berriman M."/>
            <person name="Ghedin E."/>
            <person name="Hertz-Fowler C."/>
            <person name="Blandin G."/>
            <person name="Renauld H."/>
            <person name="Bartholomeu D.C."/>
            <person name="Lennard N.J."/>
            <person name="Caler E."/>
            <person name="Hamlin N.E."/>
            <person name="Haas B."/>
            <person name="Bohme U."/>
            <person name="Hannick L."/>
            <person name="Aslett M.A."/>
            <person name="Shallom J."/>
            <person name="Marcello L."/>
            <person name="Hou L."/>
            <person name="Wickstead B."/>
            <person name="Alsmark U.C."/>
            <person name="Arrowsmith C."/>
            <person name="Atkin R.J."/>
            <person name="Barron A.J."/>
            <person name="Bringaud F."/>
            <person name="Brooks K."/>
            <person name="Carrington M."/>
            <person name="Cherevach I."/>
            <person name="Chillingworth T.J."/>
            <person name="Churcher C."/>
            <person name="Clark L.N."/>
            <person name="Corton C.H."/>
            <person name="Cronin A."/>
            <person name="Davies R.M."/>
            <person name="Doggett J."/>
            <person name="Djikeng A."/>
            <person name="Feldblyum T."/>
            <person name="Field M.C."/>
            <person name="Fraser A."/>
            <person name="Goodhead I."/>
            <person name="Hance Z."/>
            <person name="Harper D."/>
            <person name="Harris B.R."/>
            <person name="Hauser H."/>
            <person name="Hostetler J."/>
            <person name="Ivens A."/>
            <person name="Jagels K."/>
            <person name="Johnson D."/>
            <person name="Johnson J."/>
            <person name="Jones K."/>
            <person name="Kerhornou A.X."/>
            <person name="Koo H."/>
            <person name="Larke N."/>
            <person name="Landfear S."/>
            <person name="Larkin C."/>
            <person name="Leech V."/>
            <person name="Line A."/>
            <person name="Lord A."/>
            <person name="Macleod A."/>
            <person name="Mooney P.J."/>
            <person name="Moule S."/>
            <person name="Martin D.M."/>
            <person name="Morgan G.W."/>
            <person name="Mungall K."/>
            <person name="Norbertczak H."/>
            <person name="Ormond D."/>
            <person name="Pai G."/>
            <person name="Peacock C.S."/>
            <person name="Peterson J."/>
            <person name="Quail M.A."/>
            <person name="Rabbinowitsch E."/>
            <person name="Rajandream M.A."/>
            <person name="Reitter C."/>
            <person name="Salzberg S.L."/>
            <person name="Sanders M."/>
            <person name="Schobel S."/>
            <person name="Sharp S."/>
            <person name="Simmonds M."/>
            <person name="Simpson A.J."/>
            <person name="Tallon L."/>
            <person name="Turner C.M."/>
            <person name="Tait A."/>
            <person name="Tivey A.R."/>
            <person name="Van Aken S."/>
            <person name="Walker D."/>
            <person name="Wanless D."/>
            <person name="Wang S."/>
            <person name="White B."/>
            <person name="White O."/>
            <person name="Whitehead S."/>
            <person name="Woodward J."/>
            <person name="Wortman J."/>
            <person name="Adams M.D."/>
            <person name="Embley T.M."/>
            <person name="Gull K."/>
            <person name="Ullu E."/>
            <person name="Barry J.D."/>
            <person name="Fairlamb A.H."/>
            <person name="Opperdoes F."/>
            <person name="Barrell B.G."/>
            <person name="Donelson J.E."/>
            <person name="Hall N."/>
            <person name="Fraser C.M."/>
            <person name="Melville S.E."/>
            <person name="El-Sayed N.M."/>
        </authorList>
    </citation>
    <scope>NUCLEOTIDE SEQUENCE [LARGE SCALE GENOMIC DNA]</scope>
    <source>
        <strain evidence="2 3">927/4 GUTat10.1</strain>
    </source>
</reference>
<keyword evidence="3" id="KW-1185">Reference proteome</keyword>
<dbReference type="EMBL" id="CM000207">
    <property type="protein sequence ID" value="EAN76599.1"/>
    <property type="molecule type" value="Genomic_DNA"/>
</dbReference>
<feature type="region of interest" description="Disordered" evidence="1">
    <location>
        <begin position="22"/>
        <end position="44"/>
    </location>
</feature>
<accession>Q38F21</accession>
<dbReference type="KEGG" id="tbr:Tb09.160.3840"/>
<dbReference type="PaxDb" id="5691-EAN76599"/>
<proteinExistence type="predicted"/>
<evidence type="ECO:0000256" key="1">
    <source>
        <dbReference type="SAM" id="MobiDB-lite"/>
    </source>
</evidence>
<name>Q38F21_TRYB2</name>
<evidence type="ECO:0000313" key="2">
    <source>
        <dbReference type="EMBL" id="EAN76599.1"/>
    </source>
</evidence>
<organism evidence="2 3">
    <name type="scientific">Trypanosoma brucei brucei (strain 927/4 GUTat10.1)</name>
    <dbReference type="NCBI Taxonomy" id="185431"/>
    <lineage>
        <taxon>Eukaryota</taxon>
        <taxon>Discoba</taxon>
        <taxon>Euglenozoa</taxon>
        <taxon>Kinetoplastea</taxon>
        <taxon>Metakinetoplastina</taxon>
        <taxon>Trypanosomatida</taxon>
        <taxon>Trypanosomatidae</taxon>
        <taxon>Trypanosoma</taxon>
    </lineage>
</organism>
<dbReference type="AlphaFoldDB" id="Q38F21"/>
<dbReference type="RefSeq" id="XP_024498444.1">
    <property type="nucleotide sequence ID" value="XM_024642657.1"/>
</dbReference>
<reference evidence="2 3" key="1">
    <citation type="journal article" date="2005" name="Science">
        <title>Comparative genomics of trypanosomatid parasitic protozoa.</title>
        <authorList>
            <person name="El-Sayed N.M."/>
            <person name="Myler P.J."/>
            <person name="Blandin G."/>
            <person name="Berriman M."/>
            <person name="Crabtree J."/>
            <person name="Aggarwal G."/>
            <person name="Caler E."/>
            <person name="Renauld H."/>
            <person name="Worthey E.A."/>
            <person name="Hertz-Fowler C."/>
            <person name="Ghedin E."/>
            <person name="Peacock C."/>
            <person name="Bartholomeu D.C."/>
            <person name="Haas B.J."/>
            <person name="Tran A.N."/>
            <person name="Wortman J.R."/>
            <person name="Alsmark U.C."/>
            <person name="Angiuoli S."/>
            <person name="Anupama A."/>
            <person name="Badger J."/>
            <person name="Bringaud F."/>
            <person name="Cadag E."/>
            <person name="Carlton J.M."/>
            <person name="Cerqueira G.C."/>
            <person name="Creasy T."/>
            <person name="Delcher A.L."/>
            <person name="Djikeng A."/>
            <person name="Embley T.M."/>
            <person name="Hauser C."/>
            <person name="Ivens A.C."/>
            <person name="Kummerfeld S.K."/>
            <person name="Pereira-Leal J.B."/>
            <person name="Nilsson D."/>
            <person name="Peterson J."/>
            <person name="Salzberg S.L."/>
            <person name="Shallom J."/>
            <person name="Silva J.C."/>
            <person name="Sundaram J."/>
            <person name="Westenberger S."/>
            <person name="White O."/>
            <person name="Melville S.E."/>
            <person name="Donelson J.E."/>
            <person name="Andersson B."/>
            <person name="Stuart K.D."/>
            <person name="Hall N."/>
        </authorList>
    </citation>
    <scope>NUCLEOTIDE SEQUENCE [LARGE SCALE GENOMIC DNA]</scope>
    <source>
        <strain evidence="2 3">927/4 GUTat10.1</strain>
    </source>
</reference>